<feature type="transmembrane region" description="Helical" evidence="1">
    <location>
        <begin position="6"/>
        <end position="24"/>
    </location>
</feature>
<keyword evidence="1" id="KW-0812">Transmembrane</keyword>
<feature type="transmembrane region" description="Helical" evidence="1">
    <location>
        <begin position="36"/>
        <end position="62"/>
    </location>
</feature>
<evidence type="ECO:0000313" key="2">
    <source>
        <dbReference type="EMBL" id="BFH73022.1"/>
    </source>
</evidence>
<keyword evidence="1" id="KW-1133">Transmembrane helix</keyword>
<accession>A0AAT9GQA0</accession>
<feature type="transmembrane region" description="Helical" evidence="1">
    <location>
        <begin position="68"/>
        <end position="93"/>
    </location>
</feature>
<evidence type="ECO:0000256" key="1">
    <source>
        <dbReference type="SAM" id="Phobius"/>
    </source>
</evidence>
<dbReference type="KEGG" id="sjv:SJAV_09660"/>
<dbReference type="EMBL" id="AP031322">
    <property type="protein sequence ID" value="BFH73022.1"/>
    <property type="molecule type" value="Genomic_DNA"/>
</dbReference>
<name>A0AAT9GQA0_9CREN</name>
<proteinExistence type="predicted"/>
<keyword evidence="1" id="KW-0472">Membrane</keyword>
<protein>
    <submittedName>
        <fullName evidence="2">Uncharacterized protein</fullName>
    </submittedName>
</protein>
<dbReference type="GeneID" id="92353895"/>
<gene>
    <name evidence="2" type="ORF">SJAV_09660</name>
</gene>
<dbReference type="AlphaFoldDB" id="A0AAT9GQA0"/>
<reference evidence="2" key="1">
    <citation type="submission" date="2024-03" db="EMBL/GenBank/DDBJ databases">
        <title>Complete genome sequence of Sulfurisphaera javensis strain KD-1.</title>
        <authorList>
            <person name="Sakai H."/>
            <person name="Nur N."/>
            <person name="Suwanto A."/>
            <person name="Kurosawa N."/>
        </authorList>
    </citation>
    <scope>NUCLEOTIDE SEQUENCE</scope>
    <source>
        <strain evidence="2">KD-1</strain>
    </source>
</reference>
<dbReference type="RefSeq" id="WP_369611604.1">
    <property type="nucleotide sequence ID" value="NZ_AP031322.1"/>
</dbReference>
<organism evidence="2">
    <name type="scientific">Sulfurisphaera javensis</name>
    <dbReference type="NCBI Taxonomy" id="2049879"/>
    <lineage>
        <taxon>Archaea</taxon>
        <taxon>Thermoproteota</taxon>
        <taxon>Thermoprotei</taxon>
        <taxon>Sulfolobales</taxon>
        <taxon>Sulfolobaceae</taxon>
        <taxon>Sulfurisphaera</taxon>
    </lineage>
</organism>
<sequence length="103" mass="10831">MIGRIISSIGGLITLIASITSIATKEPLIDHFIKIIAIYGNSVIALGIIGLIGALVTFYGVYKNDWRVMIGGGIAGLFAPCVFSILSIIGGVIEINRQKVASK</sequence>